<protein>
    <submittedName>
        <fullName evidence="1">RND efflux system, inner membrane transporter CmeB</fullName>
    </submittedName>
</protein>
<organism evidence="1">
    <name type="scientific">human gut metagenome</name>
    <dbReference type="NCBI Taxonomy" id="408170"/>
    <lineage>
        <taxon>unclassified sequences</taxon>
        <taxon>metagenomes</taxon>
        <taxon>organismal metagenomes</taxon>
    </lineage>
</organism>
<sequence>VEHVMGVTGFDILSGGLKQNSGIAFVKLKHWDKRTGDDQSVQALVGKAFGFGFQTPEANVLAMNPPPVP</sequence>
<dbReference type="GO" id="GO:0022857">
    <property type="term" value="F:transmembrane transporter activity"/>
    <property type="evidence" value="ECO:0007669"/>
    <property type="project" value="InterPro"/>
</dbReference>
<evidence type="ECO:0000313" key="1">
    <source>
        <dbReference type="EMBL" id="ETJ38369.1"/>
    </source>
</evidence>
<reference evidence="1" key="1">
    <citation type="submission" date="2013-12" db="EMBL/GenBank/DDBJ databases">
        <title>A Varibaculum cambriense genome reconstructed from a premature infant gut community with otherwise low bacterial novelty that shifts toward anaerobic metabolism during the third week of life.</title>
        <authorList>
            <person name="Brown C.T."/>
            <person name="Sharon I."/>
            <person name="Thomas B.C."/>
            <person name="Castelle C.J."/>
            <person name="Morowitz M.J."/>
            <person name="Banfield J.F."/>
        </authorList>
    </citation>
    <scope>NUCLEOTIDE SEQUENCE</scope>
</reference>
<dbReference type="AlphaFoldDB" id="W1YB59"/>
<dbReference type="EMBL" id="AZMM01007509">
    <property type="protein sequence ID" value="ETJ38369.1"/>
    <property type="molecule type" value="Genomic_DNA"/>
</dbReference>
<dbReference type="Pfam" id="PF00873">
    <property type="entry name" value="ACR_tran"/>
    <property type="match status" value="1"/>
</dbReference>
<feature type="non-terminal residue" evidence="1">
    <location>
        <position position="1"/>
    </location>
</feature>
<comment type="caution">
    <text evidence="1">The sequence shown here is derived from an EMBL/GenBank/DDBJ whole genome shotgun (WGS) entry which is preliminary data.</text>
</comment>
<feature type="non-terminal residue" evidence="1">
    <location>
        <position position="69"/>
    </location>
</feature>
<name>W1YB59_9ZZZZ</name>
<proteinExistence type="predicted"/>
<dbReference type="GO" id="GO:0016020">
    <property type="term" value="C:membrane"/>
    <property type="evidence" value="ECO:0007669"/>
    <property type="project" value="InterPro"/>
</dbReference>
<accession>W1YB59</accession>
<dbReference type="SUPFAM" id="SSF82693">
    <property type="entry name" value="Multidrug efflux transporter AcrB pore domain, PN1, PN2, PC1 and PC2 subdomains"/>
    <property type="match status" value="1"/>
</dbReference>
<dbReference type="InterPro" id="IPR001036">
    <property type="entry name" value="Acrflvin-R"/>
</dbReference>
<dbReference type="Gene3D" id="3.30.70.1430">
    <property type="entry name" value="Multidrug efflux transporter AcrB pore domain"/>
    <property type="match status" value="1"/>
</dbReference>
<gene>
    <name evidence="1" type="ORF">Q604_UNBC07509G0001</name>
</gene>